<dbReference type="InterPro" id="IPR050173">
    <property type="entry name" value="ABC_transporter_C-like"/>
</dbReference>
<feature type="transmembrane region" description="Helical" evidence="14">
    <location>
        <begin position="519"/>
        <end position="545"/>
    </location>
</feature>
<dbReference type="SUPFAM" id="SSF90123">
    <property type="entry name" value="ABC transporter transmembrane region"/>
    <property type="match status" value="2"/>
</dbReference>
<organism evidence="17 18">
    <name type="scientific">Trapa incisa</name>
    <dbReference type="NCBI Taxonomy" id="236973"/>
    <lineage>
        <taxon>Eukaryota</taxon>
        <taxon>Viridiplantae</taxon>
        <taxon>Streptophyta</taxon>
        <taxon>Embryophyta</taxon>
        <taxon>Tracheophyta</taxon>
        <taxon>Spermatophyta</taxon>
        <taxon>Magnoliopsida</taxon>
        <taxon>eudicotyledons</taxon>
        <taxon>Gunneridae</taxon>
        <taxon>Pentapetalae</taxon>
        <taxon>rosids</taxon>
        <taxon>malvids</taxon>
        <taxon>Myrtales</taxon>
        <taxon>Lythraceae</taxon>
        <taxon>Trapa</taxon>
    </lineage>
</organism>
<keyword evidence="11 14" id="KW-0472">Membrane</keyword>
<comment type="similarity">
    <text evidence="2">Belongs to the ABC transporter superfamily. ABCC family. Conjugate transporter (TC 3.A.1.208) subfamily.</text>
</comment>
<dbReference type="Gene3D" id="1.20.1560.10">
    <property type="entry name" value="ABC transporter type 1, transmembrane domain"/>
    <property type="match status" value="2"/>
</dbReference>
<evidence type="ECO:0000256" key="10">
    <source>
        <dbReference type="ARBA" id="ARBA00022989"/>
    </source>
</evidence>
<reference evidence="17 18" key="1">
    <citation type="journal article" date="2023" name="Hortic Res">
        <title>Pangenome of water caltrop reveals structural variations and asymmetric subgenome divergence after allopolyploidization.</title>
        <authorList>
            <person name="Zhang X."/>
            <person name="Chen Y."/>
            <person name="Wang L."/>
            <person name="Yuan Y."/>
            <person name="Fang M."/>
            <person name="Shi L."/>
            <person name="Lu R."/>
            <person name="Comes H.P."/>
            <person name="Ma Y."/>
            <person name="Chen Y."/>
            <person name="Huang G."/>
            <person name="Zhou Y."/>
            <person name="Zheng Z."/>
            <person name="Qiu Y."/>
        </authorList>
    </citation>
    <scope>NUCLEOTIDE SEQUENCE [LARGE SCALE GENOMIC DNA]</scope>
    <source>
        <tissue evidence="17">Roots</tissue>
    </source>
</reference>
<keyword evidence="10 14" id="KW-1133">Transmembrane helix</keyword>
<evidence type="ECO:0000313" key="18">
    <source>
        <dbReference type="Proteomes" id="UP001345219"/>
    </source>
</evidence>
<comment type="subcellular location">
    <subcellularLocation>
        <location evidence="1">Vacuole membrane</location>
        <topology evidence="1">Multi-pass membrane protein</topology>
    </subcellularLocation>
</comment>
<dbReference type="CDD" id="cd18579">
    <property type="entry name" value="ABC_6TM_ABCC_D1"/>
    <property type="match status" value="1"/>
</dbReference>
<feature type="domain" description="ABC transmembrane type-1" evidence="16">
    <location>
        <begin position="924"/>
        <end position="1205"/>
    </location>
</feature>
<dbReference type="SUPFAM" id="SSF52540">
    <property type="entry name" value="P-loop containing nucleoside triphosphate hydrolases"/>
    <property type="match status" value="2"/>
</dbReference>
<evidence type="ECO:0000256" key="14">
    <source>
        <dbReference type="SAM" id="Phobius"/>
    </source>
</evidence>
<evidence type="ECO:0000256" key="8">
    <source>
        <dbReference type="ARBA" id="ARBA00022840"/>
    </source>
</evidence>
<keyword evidence="8" id="KW-0067">ATP-binding</keyword>
<dbReference type="PROSITE" id="PS00211">
    <property type="entry name" value="ABC_TRANSPORTER_1"/>
    <property type="match status" value="2"/>
</dbReference>
<dbReference type="PROSITE" id="PS50893">
    <property type="entry name" value="ABC_TRANSPORTER_2"/>
    <property type="match status" value="2"/>
</dbReference>
<feature type="transmembrane region" description="Helical" evidence="14">
    <location>
        <begin position="143"/>
        <end position="162"/>
    </location>
</feature>
<dbReference type="InterPro" id="IPR044726">
    <property type="entry name" value="ABCC_6TM_D2"/>
</dbReference>
<evidence type="ECO:0000256" key="6">
    <source>
        <dbReference type="ARBA" id="ARBA00022737"/>
    </source>
</evidence>
<evidence type="ECO:0000256" key="13">
    <source>
        <dbReference type="SAM" id="MobiDB-lite"/>
    </source>
</evidence>
<feature type="transmembrane region" description="Helical" evidence="14">
    <location>
        <begin position="338"/>
        <end position="362"/>
    </location>
</feature>
<dbReference type="EC" id="7.6.2.2" evidence="3"/>
<feature type="transmembrane region" description="Helical" evidence="14">
    <location>
        <begin position="110"/>
        <end position="131"/>
    </location>
</feature>
<dbReference type="FunFam" id="1.20.1560.10:FF:000024">
    <property type="entry name" value="ABC transporter C family member 2"/>
    <property type="match status" value="1"/>
</dbReference>
<dbReference type="Gene3D" id="3.40.50.300">
    <property type="entry name" value="P-loop containing nucleotide triphosphate hydrolases"/>
    <property type="match status" value="2"/>
</dbReference>
<proteinExistence type="inferred from homology"/>
<feature type="transmembrane region" description="Helical" evidence="14">
    <location>
        <begin position="1058"/>
        <end position="1077"/>
    </location>
</feature>
<dbReference type="InterPro" id="IPR003439">
    <property type="entry name" value="ABC_transporter-like_ATP-bd"/>
</dbReference>
<comment type="catalytic activity">
    <reaction evidence="12">
        <text>ATP + H2O + xenobioticSide 1 = ADP + phosphate + xenobioticSide 2.</text>
        <dbReference type="EC" id="7.6.2.2"/>
    </reaction>
</comment>
<feature type="transmembrane region" description="Helical" evidence="14">
    <location>
        <begin position="557"/>
        <end position="578"/>
    </location>
</feature>
<evidence type="ECO:0000256" key="5">
    <source>
        <dbReference type="ARBA" id="ARBA00022692"/>
    </source>
</evidence>
<evidence type="ECO:0000256" key="12">
    <source>
        <dbReference type="ARBA" id="ARBA00034018"/>
    </source>
</evidence>
<evidence type="ECO:0000256" key="3">
    <source>
        <dbReference type="ARBA" id="ARBA00012191"/>
    </source>
</evidence>
<dbReference type="PANTHER" id="PTHR24223:SF456">
    <property type="entry name" value="MULTIDRUG RESISTANCE-ASSOCIATED PROTEIN LETHAL(2)03659"/>
    <property type="match status" value="1"/>
</dbReference>
<keyword evidence="4" id="KW-0813">Transport</keyword>
<comment type="caution">
    <text evidence="17">The sequence shown here is derived from an EMBL/GenBank/DDBJ whole genome shotgun (WGS) entry which is preliminary data.</text>
</comment>
<evidence type="ECO:0000313" key="17">
    <source>
        <dbReference type="EMBL" id="KAK4770926.1"/>
    </source>
</evidence>
<dbReference type="InterPro" id="IPR011527">
    <property type="entry name" value="ABC1_TM_dom"/>
</dbReference>
<protein>
    <recommendedName>
        <fullName evidence="3">ABC-type xenobiotic transporter</fullName>
        <ecNumber evidence="3">7.6.2.2</ecNumber>
    </recommendedName>
</protein>
<feature type="transmembrane region" description="Helical" evidence="14">
    <location>
        <begin position="428"/>
        <end position="456"/>
    </location>
</feature>
<dbReference type="GO" id="GO:0008559">
    <property type="term" value="F:ABC-type xenobiotic transporter activity"/>
    <property type="evidence" value="ECO:0007669"/>
    <property type="project" value="UniProtKB-EC"/>
</dbReference>
<dbReference type="FunFam" id="3.40.50.300:FF:000450">
    <property type="entry name" value="ABC transporter C family member 2"/>
    <property type="match status" value="1"/>
</dbReference>
<feature type="region of interest" description="Disordered" evidence="13">
    <location>
        <begin position="848"/>
        <end position="888"/>
    </location>
</feature>
<dbReference type="FunFam" id="3.40.50.300:FF:000163">
    <property type="entry name" value="Multidrug resistance-associated protein member 4"/>
    <property type="match status" value="1"/>
</dbReference>
<feature type="transmembrane region" description="Helical" evidence="14">
    <location>
        <begin position="1030"/>
        <end position="1052"/>
    </location>
</feature>
<dbReference type="EMBL" id="JAXIOK010000005">
    <property type="protein sequence ID" value="KAK4770926.1"/>
    <property type="molecule type" value="Genomic_DNA"/>
</dbReference>
<evidence type="ECO:0000256" key="4">
    <source>
        <dbReference type="ARBA" id="ARBA00022448"/>
    </source>
</evidence>
<feature type="transmembrane region" description="Helical" evidence="14">
    <location>
        <begin position="72"/>
        <end position="90"/>
    </location>
</feature>
<dbReference type="CDD" id="cd03244">
    <property type="entry name" value="ABCC_MRP_domain2"/>
    <property type="match status" value="1"/>
</dbReference>
<dbReference type="FunFam" id="1.20.1560.10:FF:000013">
    <property type="entry name" value="ABC transporter C family member 2"/>
    <property type="match status" value="1"/>
</dbReference>
<dbReference type="Proteomes" id="UP001345219">
    <property type="component" value="Chromosome 24"/>
</dbReference>
<evidence type="ECO:0000256" key="11">
    <source>
        <dbReference type="ARBA" id="ARBA00023136"/>
    </source>
</evidence>
<feature type="domain" description="ABC transporter" evidence="15">
    <location>
        <begin position="1242"/>
        <end position="1476"/>
    </location>
</feature>
<feature type="transmembrane region" description="Helical" evidence="14">
    <location>
        <begin position="1175"/>
        <end position="1197"/>
    </location>
</feature>
<dbReference type="Pfam" id="PF00664">
    <property type="entry name" value="ABC_membrane"/>
    <property type="match status" value="2"/>
</dbReference>
<dbReference type="CDD" id="cd03250">
    <property type="entry name" value="ABCC_MRP_domain1"/>
    <property type="match status" value="1"/>
</dbReference>
<feature type="transmembrane region" description="Helical" evidence="14">
    <location>
        <begin position="1143"/>
        <end position="1163"/>
    </location>
</feature>
<feature type="transmembrane region" description="Helical" evidence="14">
    <location>
        <begin position="914"/>
        <end position="931"/>
    </location>
</feature>
<keyword evidence="6" id="KW-0677">Repeat</keyword>
<dbReference type="PROSITE" id="PS50929">
    <property type="entry name" value="ABC_TM1F"/>
    <property type="match status" value="2"/>
</dbReference>
<dbReference type="InterPro" id="IPR044746">
    <property type="entry name" value="ABCC_6TM_D1"/>
</dbReference>
<dbReference type="GO" id="GO:0016887">
    <property type="term" value="F:ATP hydrolysis activity"/>
    <property type="evidence" value="ECO:0007669"/>
    <property type="project" value="InterPro"/>
</dbReference>
<dbReference type="InterPro" id="IPR027417">
    <property type="entry name" value="P-loop_NTPase"/>
</dbReference>
<evidence type="ECO:0000259" key="16">
    <source>
        <dbReference type="PROSITE" id="PS50929"/>
    </source>
</evidence>
<keyword evidence="9" id="KW-1278">Translocase</keyword>
<feature type="domain" description="ABC transporter" evidence="15">
    <location>
        <begin position="617"/>
        <end position="839"/>
    </location>
</feature>
<feature type="transmembrane region" description="Helical" evidence="14">
    <location>
        <begin position="28"/>
        <end position="52"/>
    </location>
</feature>
<gene>
    <name evidence="17" type="ORF">SAY87_031458</name>
</gene>
<keyword evidence="7" id="KW-0547">Nucleotide-binding</keyword>
<dbReference type="SMART" id="SM00382">
    <property type="entry name" value="AAA"/>
    <property type="match status" value="2"/>
</dbReference>
<dbReference type="InterPro" id="IPR036640">
    <property type="entry name" value="ABC1_TM_sf"/>
</dbReference>
<feature type="transmembrane region" description="Helical" evidence="14">
    <location>
        <begin position="174"/>
        <end position="195"/>
    </location>
</feature>
<keyword evidence="18" id="KW-1185">Reference proteome</keyword>
<keyword evidence="5 14" id="KW-0812">Transmembrane</keyword>
<sequence length="1630" mass="183150">MVFKPFEWYCQPRPGGVWGRAVENALGVYTPCVVDSLVVSFSHLVLLGLCLYRIWQTNKDFKVQKFSLRSKLYNYLLMLLTGYCTAEPLFRLIMGISAFNLDGQIGLAPFEIVSVIVEALTWSSMLIMLGLETKIYIYEFRWFIRFGVIYSLVGDAVMLNLVLSLKDFYVRSTLYLYISEVSIQVLFGILLTFYLPALDPYPGYTPVGSESLDENEYEELPSGEHICPERHVNIISRTLFSWMSPLMKLGYKRPLTEKDIWILDTWDRTETLNSKFQTCWTEESRKPRPWLLRALNSSLGGRFWWGGFWKIGNDISQFVGPLILNRLLQSMQQGEPAWVGYIYAFLIFVGVTGGVLCEAQYFQNVMRVGFRLRSTLVAAVFRKSLRLTHEARKQFASGKITNLMTSDAEALQQICQSLHTLWSAPFRIIIAMVLLYQQLGVASLLGALMLVLLFPLQTFVISRMQKLSKEGLQRTDKRIGLMNEILAAMDTVKCYAWENSFQAKVQCVRTDELSWFRKASLLGAFNSFILNAIPVVVTVTSFGLFTLLGGNLTPARAFTSLSLFAVLRFPLFMLPNIITQTVNANVSLKRLEELLLAEERILLPNPPLDHQLPAISIRNGNFSWDAKAERPTLSNINLDIPVGSLVAIVGSTGEGKTSLISAMLGELPSMEDSSVTIRGRVAYVPQVSWIFNATVRDNILFGSPFESSRYEKAIDVTALRHDLDLLPGGDLTEIGERGVNISGGQKQRVSMARAVYSNSDVYIFDDPLSALDAHVARQVFDKCIKGELSRKTRVLVTNQLHFLSQVDKIILVHEGMVKEEGTFDELSNSGMLFQSLMENAGKMEEYVEEKEESSETVDDKTTPAKVTPNGVESDLSKSSTNTNKKKEAKSVLIKQEERETGVISSKVLIRYKNALGGLWVVMTLFGCYFLTEVLRVSSSTWLSYWTDQGDSPSYGPGYYNMIYALLSFGQVLVALTNSYWLIISSLYAAKRLHEAMLNAILRAPMVFFHTNPLGRIINRFAKDLGDIDRFVAQFVNMFLGQVSQLLSTFVLIGIVSTMSLWAIMPLLVLFYAAYLYYQSSAREVKRLDSISRSPVYAQFGEALNGLTTIRAYKAYDRMAEINGKSMDNNIRFTLVNMSGNRWLGIRLEFLGGLMIWFTATFAVMQNGRAEDQKAFASTMGLLLSYALNITGLLTGVLRLASLAENSLNAVERVGTYVDLPSEAPAVIESNRPPPAWPSSGSIKFESVFLRYRLELPPVLHGLSFMVSPSDKVGIVGRTGAGKSSMINALFRIVELESGRILIDGLDVAKFGLMDLRKVLGIIPQSPVLFSGTVRFNLDPFNEHNDADLWEALERAHLKDVIRRNSLGLDAQVSEAGENFSVGQRQLLSLARALLRRSKILVLDEATAAVDVRTDALIQKTIREEFKSCTMLIIAHRLNTIIDCDCILLLDSGKVLEYDTPEKLLSDEGSAFSKMVQSTGAANAQYLRGLVFGGGDEENKSVREDNRRFDGQRRWIASTRWAAAAQYALAVSLTSSQNDLQELEIEDHNNILIRTKDAVITLQGVLEGKHDKDIEESLERYQIPRDGWWSSLYRMVEGHAVMSRLARNMLQQSEHYFQDRTIDWDHAESVD</sequence>
<dbReference type="InterPro" id="IPR003593">
    <property type="entry name" value="AAA+_ATPase"/>
</dbReference>
<evidence type="ECO:0000259" key="15">
    <source>
        <dbReference type="PROSITE" id="PS50893"/>
    </source>
</evidence>
<dbReference type="GO" id="GO:0005524">
    <property type="term" value="F:ATP binding"/>
    <property type="evidence" value="ECO:0007669"/>
    <property type="project" value="UniProtKB-KW"/>
</dbReference>
<evidence type="ECO:0000256" key="7">
    <source>
        <dbReference type="ARBA" id="ARBA00022741"/>
    </source>
</evidence>
<feature type="domain" description="ABC transmembrane type-1" evidence="16">
    <location>
        <begin position="304"/>
        <end position="583"/>
    </location>
</feature>
<evidence type="ECO:0000256" key="2">
    <source>
        <dbReference type="ARBA" id="ARBA00009726"/>
    </source>
</evidence>
<dbReference type="CDD" id="cd18580">
    <property type="entry name" value="ABC_6TM_ABCC_D2"/>
    <property type="match status" value="1"/>
</dbReference>
<evidence type="ECO:0000256" key="9">
    <source>
        <dbReference type="ARBA" id="ARBA00022967"/>
    </source>
</evidence>
<dbReference type="GO" id="GO:0005774">
    <property type="term" value="C:vacuolar membrane"/>
    <property type="evidence" value="ECO:0007669"/>
    <property type="project" value="UniProtKB-SubCell"/>
</dbReference>
<dbReference type="InterPro" id="IPR017871">
    <property type="entry name" value="ABC_transporter-like_CS"/>
</dbReference>
<feature type="transmembrane region" description="Helical" evidence="14">
    <location>
        <begin position="961"/>
        <end position="982"/>
    </location>
</feature>
<dbReference type="Pfam" id="PF00005">
    <property type="entry name" value="ABC_tran"/>
    <property type="match status" value="2"/>
</dbReference>
<dbReference type="GO" id="GO:1902417">
    <property type="term" value="F:(+)-abscisic acid D-glucopyranosyl ester transmembrane transporter activity"/>
    <property type="evidence" value="ECO:0007669"/>
    <property type="project" value="UniProtKB-ARBA"/>
</dbReference>
<accession>A0AAN7QLN7</accession>
<dbReference type="PANTHER" id="PTHR24223">
    <property type="entry name" value="ATP-BINDING CASSETTE SUB-FAMILY C"/>
    <property type="match status" value="1"/>
</dbReference>
<name>A0AAN7QLN7_9MYRT</name>
<evidence type="ECO:0000256" key="1">
    <source>
        <dbReference type="ARBA" id="ARBA00004128"/>
    </source>
</evidence>